<organism evidence="1 2">
    <name type="scientific">Ensete ventricosum</name>
    <name type="common">Abyssinian banana</name>
    <name type="synonym">Musa ensete</name>
    <dbReference type="NCBI Taxonomy" id="4639"/>
    <lineage>
        <taxon>Eukaryota</taxon>
        <taxon>Viridiplantae</taxon>
        <taxon>Streptophyta</taxon>
        <taxon>Embryophyta</taxon>
        <taxon>Tracheophyta</taxon>
        <taxon>Spermatophyta</taxon>
        <taxon>Magnoliopsida</taxon>
        <taxon>Liliopsida</taxon>
        <taxon>Zingiberales</taxon>
        <taxon>Musaceae</taxon>
        <taxon>Ensete</taxon>
    </lineage>
</organism>
<gene>
    <name evidence="1" type="ORF">B296_00034999</name>
</gene>
<dbReference type="EMBL" id="AMZH03025738">
    <property type="protein sequence ID" value="RRT35009.1"/>
    <property type="molecule type" value="Genomic_DNA"/>
</dbReference>
<dbReference type="Proteomes" id="UP000287651">
    <property type="component" value="Unassembled WGS sequence"/>
</dbReference>
<dbReference type="AlphaFoldDB" id="A0A426X6A6"/>
<accession>A0A426X6A6</accession>
<comment type="caution">
    <text evidence="1">The sequence shown here is derived from an EMBL/GenBank/DDBJ whole genome shotgun (WGS) entry which is preliminary data.</text>
</comment>
<name>A0A426X6A6_ENSVE</name>
<proteinExistence type="predicted"/>
<evidence type="ECO:0000313" key="2">
    <source>
        <dbReference type="Proteomes" id="UP000287651"/>
    </source>
</evidence>
<evidence type="ECO:0000313" key="1">
    <source>
        <dbReference type="EMBL" id="RRT35009.1"/>
    </source>
</evidence>
<protein>
    <submittedName>
        <fullName evidence="1">Uncharacterized protein</fullName>
    </submittedName>
</protein>
<reference evidence="1 2" key="1">
    <citation type="journal article" date="2014" name="Agronomy (Basel)">
        <title>A Draft Genome Sequence for Ensete ventricosum, the Drought-Tolerant Tree Against Hunger.</title>
        <authorList>
            <person name="Harrison J."/>
            <person name="Moore K.A."/>
            <person name="Paszkiewicz K."/>
            <person name="Jones T."/>
            <person name="Grant M."/>
            <person name="Ambacheew D."/>
            <person name="Muzemil S."/>
            <person name="Studholme D.J."/>
        </authorList>
    </citation>
    <scope>NUCLEOTIDE SEQUENCE [LARGE SCALE GENOMIC DNA]</scope>
</reference>
<sequence>MNRAQSRVRSIFRASSRKFKILAIPAVLAHESSSIDFSCINSEIQNTGHSYRISP</sequence>